<organism evidence="1 2">
    <name type="scientific">Gracilariopsis chorda</name>
    <dbReference type="NCBI Taxonomy" id="448386"/>
    <lineage>
        <taxon>Eukaryota</taxon>
        <taxon>Rhodophyta</taxon>
        <taxon>Florideophyceae</taxon>
        <taxon>Rhodymeniophycidae</taxon>
        <taxon>Gracilariales</taxon>
        <taxon>Gracilariaceae</taxon>
        <taxon>Gracilariopsis</taxon>
    </lineage>
</organism>
<gene>
    <name evidence="1" type="ORF">BWQ96_06735</name>
</gene>
<reference evidence="1 2" key="1">
    <citation type="journal article" date="2018" name="Mol. Biol. Evol.">
        <title>Analysis of the draft genome of the red seaweed Gracilariopsis chorda provides insights into genome size evolution in Rhodophyta.</title>
        <authorList>
            <person name="Lee J."/>
            <person name="Yang E.C."/>
            <person name="Graf L."/>
            <person name="Yang J.H."/>
            <person name="Qiu H."/>
            <person name="Zel Zion U."/>
            <person name="Chan C.X."/>
            <person name="Stephens T.G."/>
            <person name="Weber A.P.M."/>
            <person name="Boo G.H."/>
            <person name="Boo S.M."/>
            <person name="Kim K.M."/>
            <person name="Shin Y."/>
            <person name="Jung M."/>
            <person name="Lee S.J."/>
            <person name="Yim H.S."/>
            <person name="Lee J.H."/>
            <person name="Bhattacharya D."/>
            <person name="Yoon H.S."/>
        </authorList>
    </citation>
    <scope>NUCLEOTIDE SEQUENCE [LARGE SCALE GENOMIC DNA]</scope>
    <source>
        <strain evidence="1 2">SKKU-2015</strain>
        <tissue evidence="1">Whole body</tissue>
    </source>
</reference>
<dbReference type="AlphaFoldDB" id="A0A2V3IN70"/>
<evidence type="ECO:0000313" key="1">
    <source>
        <dbReference type="EMBL" id="PXF43507.1"/>
    </source>
</evidence>
<protein>
    <submittedName>
        <fullName evidence="1">Uncharacterized protein</fullName>
    </submittedName>
</protein>
<comment type="caution">
    <text evidence="1">The sequence shown here is derived from an EMBL/GenBank/DDBJ whole genome shotgun (WGS) entry which is preliminary data.</text>
</comment>
<sequence length="251" mass="28110">MIHGLDLWELAACNGLSTSQVDNILKHGHARTNRAVFVKLCTALAIHNSELIKAECPDVKDALDHLNEQDRPPSKSGMATGDSSQLSYCTTSRATTRIMSIGRLLRQRFSDFFRHSPNGKHLTSTVLFTCLLSTFGFHVLSRTGHSDVLDSFWLRLNNLLFCSGHLKYQALYFFYALFRAIVPRAVVDEMCNNKPGAMLGCIPSHTTGSGRPYHTRGWNYVHLDEILEMVIVRLVKGLKVLMLPYLETTGA</sequence>
<accession>A0A2V3IN70</accession>
<proteinExistence type="predicted"/>
<dbReference type="EMBL" id="NBIV01000123">
    <property type="protein sequence ID" value="PXF43507.1"/>
    <property type="molecule type" value="Genomic_DNA"/>
</dbReference>
<keyword evidence="2" id="KW-1185">Reference proteome</keyword>
<dbReference type="Proteomes" id="UP000247409">
    <property type="component" value="Unassembled WGS sequence"/>
</dbReference>
<name>A0A2V3IN70_9FLOR</name>
<evidence type="ECO:0000313" key="2">
    <source>
        <dbReference type="Proteomes" id="UP000247409"/>
    </source>
</evidence>